<name>A0A1I1CY83_BREAD</name>
<evidence type="ECO:0000313" key="1">
    <source>
        <dbReference type="EMBL" id="SFB67052.1"/>
    </source>
</evidence>
<dbReference type="EMBL" id="FOKY01000001">
    <property type="protein sequence ID" value="SFB67052.1"/>
    <property type="molecule type" value="Genomic_DNA"/>
</dbReference>
<sequence length="294" mass="34809">MRAVLYILLILPNIMYSSIFIDFSGKNSYIVKELLAQQLSNVNIVISYNDQQDVSDSNFTKIWEISRLQKNNIYMLIDLGLLYQHSLINNSKNKKILQKFLNEISLQNRLGLLIDMHRVPEFCQEFYQQVIRKTVKKVVFINTLDNKKYNNQKFWDQLKNDFSIEKFDPDILYSFYIKKEYNKNLGLLFLLSLYKKNVFVQGQIFDNKYALDLIKIVSQPKLKYYAYKISDTSFLILTPFNAFGINLSSNIEVMSFQHNMKPAYRKSIFGAMPVWEYPPQMLVFPDSIAVWRLR</sequence>
<keyword evidence="2" id="KW-1185">Reference proteome</keyword>
<protein>
    <submittedName>
        <fullName evidence="1">Uncharacterized protein</fullName>
    </submittedName>
</protein>
<dbReference type="RefSeq" id="WP_092316846.1">
    <property type="nucleotide sequence ID" value="NZ_FOKY01000001.1"/>
</dbReference>
<evidence type="ECO:0000313" key="2">
    <source>
        <dbReference type="Proteomes" id="UP000240042"/>
    </source>
</evidence>
<organism evidence="1 2">
    <name type="scientific">Brevinema andersonii</name>
    <dbReference type="NCBI Taxonomy" id="34097"/>
    <lineage>
        <taxon>Bacteria</taxon>
        <taxon>Pseudomonadati</taxon>
        <taxon>Spirochaetota</taxon>
        <taxon>Spirochaetia</taxon>
        <taxon>Brevinematales</taxon>
        <taxon>Brevinemataceae</taxon>
        <taxon>Brevinema</taxon>
    </lineage>
</organism>
<dbReference type="STRING" id="34097.SAMN02745150_00015"/>
<dbReference type="Proteomes" id="UP000240042">
    <property type="component" value="Unassembled WGS sequence"/>
</dbReference>
<dbReference type="AlphaFoldDB" id="A0A1I1CY83"/>
<accession>A0A1I1CY83</accession>
<gene>
    <name evidence="1" type="ORF">SAMN02745150_00015</name>
</gene>
<proteinExistence type="predicted"/>
<reference evidence="2" key="1">
    <citation type="submission" date="2016-10" db="EMBL/GenBank/DDBJ databases">
        <authorList>
            <person name="Varghese N."/>
            <person name="Submissions S."/>
        </authorList>
    </citation>
    <scope>NUCLEOTIDE SEQUENCE [LARGE SCALE GENOMIC DNA]</scope>
    <source>
        <strain evidence="2">ATCC 43811</strain>
    </source>
</reference>